<evidence type="ECO:0008006" key="5">
    <source>
        <dbReference type="Google" id="ProtNLM"/>
    </source>
</evidence>
<feature type="transmembrane region" description="Helical" evidence="2">
    <location>
        <begin position="12"/>
        <end position="32"/>
    </location>
</feature>
<dbReference type="OrthoDB" id="202195at2759"/>
<evidence type="ECO:0000256" key="2">
    <source>
        <dbReference type="SAM" id="Phobius"/>
    </source>
</evidence>
<feature type="region of interest" description="Disordered" evidence="1">
    <location>
        <begin position="79"/>
        <end position="99"/>
    </location>
</feature>
<gene>
    <name evidence="3" type="ORF">GUJ93_ZPchr0003g16623</name>
</gene>
<sequence>MGRWVRPEVYPLMAAMSLTLGMVVFQLARNVYTNPDVKISKRNRMNAIPSDDATEAKRYSMHGFRRFFERRRPEVMPSINSFFSKSRQDDHNDNNGDHE</sequence>
<keyword evidence="4" id="KW-1185">Reference proteome</keyword>
<evidence type="ECO:0000313" key="4">
    <source>
        <dbReference type="Proteomes" id="UP000729402"/>
    </source>
</evidence>
<name>A0A8J5SBN0_ZIZPA</name>
<proteinExistence type="predicted"/>
<dbReference type="InterPro" id="IPR010530">
    <property type="entry name" value="B12D"/>
</dbReference>
<organism evidence="3 4">
    <name type="scientific">Zizania palustris</name>
    <name type="common">Northern wild rice</name>
    <dbReference type="NCBI Taxonomy" id="103762"/>
    <lineage>
        <taxon>Eukaryota</taxon>
        <taxon>Viridiplantae</taxon>
        <taxon>Streptophyta</taxon>
        <taxon>Embryophyta</taxon>
        <taxon>Tracheophyta</taxon>
        <taxon>Spermatophyta</taxon>
        <taxon>Magnoliopsida</taxon>
        <taxon>Liliopsida</taxon>
        <taxon>Poales</taxon>
        <taxon>Poaceae</taxon>
        <taxon>BOP clade</taxon>
        <taxon>Oryzoideae</taxon>
        <taxon>Oryzeae</taxon>
        <taxon>Zizaniinae</taxon>
        <taxon>Zizania</taxon>
    </lineage>
</organism>
<dbReference type="AlphaFoldDB" id="A0A8J5SBN0"/>
<dbReference type="Proteomes" id="UP000729402">
    <property type="component" value="Unassembled WGS sequence"/>
</dbReference>
<evidence type="ECO:0000256" key="1">
    <source>
        <dbReference type="SAM" id="MobiDB-lite"/>
    </source>
</evidence>
<reference evidence="3" key="1">
    <citation type="journal article" date="2021" name="bioRxiv">
        <title>Whole Genome Assembly and Annotation of Northern Wild Rice, Zizania palustris L., Supports a Whole Genome Duplication in the Zizania Genus.</title>
        <authorList>
            <person name="Haas M."/>
            <person name="Kono T."/>
            <person name="Macchietto M."/>
            <person name="Millas R."/>
            <person name="McGilp L."/>
            <person name="Shao M."/>
            <person name="Duquette J."/>
            <person name="Hirsch C.N."/>
            <person name="Kimball J."/>
        </authorList>
    </citation>
    <scope>NUCLEOTIDE SEQUENCE</scope>
    <source>
        <tissue evidence="3">Fresh leaf tissue</tissue>
    </source>
</reference>
<feature type="compositionally biased region" description="Basic and acidic residues" evidence="1">
    <location>
        <begin position="86"/>
        <end position="99"/>
    </location>
</feature>
<evidence type="ECO:0000313" key="3">
    <source>
        <dbReference type="EMBL" id="KAG8062714.1"/>
    </source>
</evidence>
<dbReference type="Pfam" id="PF06522">
    <property type="entry name" value="B12D"/>
    <property type="match status" value="1"/>
</dbReference>
<keyword evidence="2" id="KW-0812">Transmembrane</keyword>
<reference evidence="3" key="2">
    <citation type="submission" date="2021-02" db="EMBL/GenBank/DDBJ databases">
        <authorList>
            <person name="Kimball J.A."/>
            <person name="Haas M.W."/>
            <person name="Macchietto M."/>
            <person name="Kono T."/>
            <person name="Duquette J."/>
            <person name="Shao M."/>
        </authorList>
    </citation>
    <scope>NUCLEOTIDE SEQUENCE</scope>
    <source>
        <tissue evidence="3">Fresh leaf tissue</tissue>
    </source>
</reference>
<keyword evidence="2" id="KW-1133">Transmembrane helix</keyword>
<dbReference type="PANTHER" id="PTHR33417">
    <property type="entry name" value="G-BOX BINDING PROTEIN"/>
    <property type="match status" value="1"/>
</dbReference>
<accession>A0A8J5SBN0</accession>
<dbReference type="EMBL" id="JAAALK010000286">
    <property type="protein sequence ID" value="KAG8062714.1"/>
    <property type="molecule type" value="Genomic_DNA"/>
</dbReference>
<protein>
    <recommendedName>
        <fullName evidence="5">B12D protein</fullName>
    </recommendedName>
</protein>
<keyword evidence="2" id="KW-0472">Membrane</keyword>
<comment type="caution">
    <text evidence="3">The sequence shown here is derived from an EMBL/GenBank/DDBJ whole genome shotgun (WGS) entry which is preliminary data.</text>
</comment>